<gene>
    <name evidence="5" type="ORF">NOG11_01170</name>
</gene>
<dbReference type="Proteomes" id="UP001142610">
    <property type="component" value="Unassembled WGS sequence"/>
</dbReference>
<dbReference type="GO" id="GO:0030246">
    <property type="term" value="F:carbohydrate binding"/>
    <property type="evidence" value="ECO:0007669"/>
    <property type="project" value="InterPro"/>
</dbReference>
<keyword evidence="5" id="KW-0378">Hydrolase</keyword>
<dbReference type="Pfam" id="PF10566">
    <property type="entry name" value="Glyco_hydro_97"/>
    <property type="match status" value="1"/>
</dbReference>
<keyword evidence="1" id="KW-0732">Signal</keyword>
<comment type="caution">
    <text evidence="5">The sequence shown here is derived from an EMBL/GenBank/DDBJ whole genome shotgun (WGS) entry which is preliminary data.</text>
</comment>
<evidence type="ECO:0000259" key="4">
    <source>
        <dbReference type="Pfam" id="PF14509"/>
    </source>
</evidence>
<organism evidence="5 6">
    <name type="scientific">Parvularcula maris</name>
    <dbReference type="NCBI Taxonomy" id="2965077"/>
    <lineage>
        <taxon>Bacteria</taxon>
        <taxon>Pseudomonadati</taxon>
        <taxon>Pseudomonadota</taxon>
        <taxon>Alphaproteobacteria</taxon>
        <taxon>Parvularculales</taxon>
        <taxon>Parvularculaceae</taxon>
        <taxon>Parvularcula</taxon>
    </lineage>
</organism>
<evidence type="ECO:0000313" key="5">
    <source>
        <dbReference type="EMBL" id="MCQ8183987.1"/>
    </source>
</evidence>
<evidence type="ECO:0000259" key="3">
    <source>
        <dbReference type="Pfam" id="PF14508"/>
    </source>
</evidence>
<feature type="domain" description="Glycosyl-hydrolase 97 N-terminal" evidence="3">
    <location>
        <begin position="34"/>
        <end position="285"/>
    </location>
</feature>
<feature type="signal peptide" evidence="1">
    <location>
        <begin position="1"/>
        <end position="17"/>
    </location>
</feature>
<dbReference type="SUPFAM" id="SSF51445">
    <property type="entry name" value="(Trans)glycosidases"/>
    <property type="match status" value="1"/>
</dbReference>
<reference evidence="5" key="1">
    <citation type="submission" date="2022-07" db="EMBL/GenBank/DDBJ databases">
        <title>Parvularcula maris sp. nov., an algicidal bacterium isolated from seawater.</title>
        <authorList>
            <person name="Li F."/>
        </authorList>
    </citation>
    <scope>NUCLEOTIDE SEQUENCE</scope>
    <source>
        <strain evidence="5">BGMRC 0090</strain>
    </source>
</reference>
<dbReference type="Pfam" id="PF14509">
    <property type="entry name" value="GH97_C"/>
    <property type="match status" value="1"/>
</dbReference>
<evidence type="ECO:0000259" key="2">
    <source>
        <dbReference type="Pfam" id="PF10566"/>
    </source>
</evidence>
<evidence type="ECO:0000256" key="1">
    <source>
        <dbReference type="SAM" id="SignalP"/>
    </source>
</evidence>
<name>A0A9X2L6K1_9PROT</name>
<evidence type="ECO:0000313" key="6">
    <source>
        <dbReference type="Proteomes" id="UP001142610"/>
    </source>
</evidence>
<dbReference type="PANTHER" id="PTHR35803:SF1">
    <property type="entry name" value="GLUCAN 1,4-ALPHA-GLUCOSIDASE SUSB"/>
    <property type="match status" value="1"/>
</dbReference>
<dbReference type="GO" id="GO:0016787">
    <property type="term" value="F:hydrolase activity"/>
    <property type="evidence" value="ECO:0007669"/>
    <property type="project" value="UniProtKB-KW"/>
</dbReference>
<sequence length="700" mass="78924">MFRTALLFGAAMGFAHAADEIPPVSTDREVTFSVASPDGGIEITTFTNTYGEPMYEVSFDGEPAIEPSRLGMRFAAHGQFKNGLVVEEKSRSSKDETWEQPWGERRFVRDNHNEMVVTFRDAEDEARRFDVRFRAFDDGIGFRYEFPKQKGLRGNVSIVDELTEFAVPATDATAYHIPARLWNRYEYLYDTTDVSGMHMVHTPVTLELAEGTHIAIHEAALTDYSGMALLLKRGNILEAELAPRSDGPKVKTRAPFETPWRTVQIAEDAPGLVNGTDIYLNLNEPNVLGDVSWVNEDLGVYTGIWWDMHIRTKTWGSGPYHGATTEYAKEMIDFAAENNMKGVLIEGWNEGWDGDWYNAGDVMDFTTPYPDFDLEEVAAYAISKGVRVIGHHETVGNIGRYEDQMEAAYDLYEKHGITQVKTGYVADAGNIKWTDRNGVERFEYHDGQRNAEHHITAVTEAAKRNIALNPHEPIKDTGLRRTYPNWISREGARGMEYSAWGVPPNIPEHTAILPYTRMLSGPMDYTPGIFDLRPNENPDYDRASENSPEARTETTLAKQLALYVVIYSPIQMAADLPQNYLARPEAFQFIKEVPTNWEESIALEGEVGDYIVQARKDWDSDDWFVGALTDEEAREVSFDLSFLEEGKTYTAEIYRDGADAHWETNPYAFERESREVTSEDTMDLSLGAGGGAAIRFKAEG</sequence>
<proteinExistence type="predicted"/>
<dbReference type="Gene3D" id="2.70.98.10">
    <property type="match status" value="1"/>
</dbReference>
<dbReference type="InterPro" id="IPR029483">
    <property type="entry name" value="GH97_C"/>
</dbReference>
<dbReference type="PANTHER" id="PTHR35803">
    <property type="entry name" value="GLUCAN 1,4-ALPHA-GLUCOSIDASE SUSB-RELATED"/>
    <property type="match status" value="1"/>
</dbReference>
<dbReference type="Gene3D" id="3.20.20.70">
    <property type="entry name" value="Aldolase class I"/>
    <property type="match status" value="1"/>
</dbReference>
<dbReference type="Pfam" id="PF14508">
    <property type="entry name" value="GH97_N"/>
    <property type="match status" value="1"/>
</dbReference>
<dbReference type="InterPro" id="IPR019563">
    <property type="entry name" value="GH97_catalytic"/>
</dbReference>
<feature type="chain" id="PRO_5040848606" evidence="1">
    <location>
        <begin position="18"/>
        <end position="700"/>
    </location>
</feature>
<accession>A0A9X2L6K1</accession>
<dbReference type="AlphaFoldDB" id="A0A9X2L6K1"/>
<dbReference type="InterPro" id="IPR017853">
    <property type="entry name" value="GH"/>
</dbReference>
<dbReference type="InterPro" id="IPR029486">
    <property type="entry name" value="GH97_N"/>
</dbReference>
<dbReference type="InterPro" id="IPR013785">
    <property type="entry name" value="Aldolase_TIM"/>
</dbReference>
<keyword evidence="6" id="KW-1185">Reference proteome</keyword>
<dbReference type="RefSeq" id="WP_256617791.1">
    <property type="nucleotide sequence ID" value="NZ_JANIBC010000001.1"/>
</dbReference>
<feature type="domain" description="Glycosyl-hydrolase 97 catalytic" evidence="2">
    <location>
        <begin position="305"/>
        <end position="492"/>
    </location>
</feature>
<feature type="domain" description="Glycosyl-hydrolase 97 C-terminal oligomerisation" evidence="4">
    <location>
        <begin position="596"/>
        <end position="697"/>
    </location>
</feature>
<protein>
    <submittedName>
        <fullName evidence="5">Glycoside hydrolase family 97 protein</fullName>
    </submittedName>
</protein>
<dbReference type="InterPro" id="IPR014718">
    <property type="entry name" value="GH-type_carb-bd"/>
</dbReference>
<dbReference type="EMBL" id="JANIBC010000001">
    <property type="protein sequence ID" value="MCQ8183987.1"/>
    <property type="molecule type" value="Genomic_DNA"/>
</dbReference>
<dbReference type="InterPro" id="IPR052720">
    <property type="entry name" value="Glycosyl_hydrolase_97"/>
</dbReference>